<sequence>MVELLQRAAAAGDTPTPPPSPLEGDLDPDPGGGVEGGDADGGGGGGGSGGGTPPRPPYRKSSRVDSTNVSGELSLEEGVVAAVGGGGGGKAGTLAYSAAVTGSSASVGSDWDGAGGGDGSGGGGGGDGDGGGGGGGRRRRRRTAAPPPSLYAIAEANLDSLPARLAFYGAALLQFVAILTSYGLAGPQAFHALYALVTGTEATALQEGVPRWAILTFILPFSAVICGALDAVLPALSAATAVKGLLFTGVIVLVSALPAMAGGNPVPPALAAGVADRMTGPFLMGTVALGGLANVLPVMWDSMGGAPTRAQVRLLRASVVGAIACCWALNLVWCRAVLAIVPRTAAAGLPSLAAAHAAGQISTVPLIQQLRVVAAASGRASSPAATALHALVDAFVAISVTVSFGVMGAGYRHLVDGLADGAGLPRLAAYVPAFGAVAALAATNPAGFIAVIERASSLGLNVQAGFFVVYMLWNARRKEREHAALRALAREQAVALGLGGRSAPAVGGGGGSGVSVERPPRPPPPVASGGDGGRDVAVDVAAKPSAGGRAAATAASPLLSPVEAEAAAAAPPHTPILLPLRDGTATAAVVGGMAFFAFASVIDVVAPLLGIDIGGSHE</sequence>
<organism evidence="1 2">
    <name type="scientific">Pyropia yezoensis</name>
    <name type="common">Susabi-nori</name>
    <name type="synonym">Porphyra yezoensis</name>
    <dbReference type="NCBI Taxonomy" id="2788"/>
    <lineage>
        <taxon>Eukaryota</taxon>
        <taxon>Rhodophyta</taxon>
        <taxon>Bangiophyceae</taxon>
        <taxon>Bangiales</taxon>
        <taxon>Bangiaceae</taxon>
        <taxon>Pyropia</taxon>
    </lineage>
</organism>
<dbReference type="EMBL" id="CM020618">
    <property type="protein sequence ID" value="KAK1860237.1"/>
    <property type="molecule type" value="Genomic_DNA"/>
</dbReference>
<evidence type="ECO:0000313" key="2">
    <source>
        <dbReference type="Proteomes" id="UP000798662"/>
    </source>
</evidence>
<proteinExistence type="predicted"/>
<evidence type="ECO:0000313" key="1">
    <source>
        <dbReference type="EMBL" id="KAK1860237.1"/>
    </source>
</evidence>
<keyword evidence="2" id="KW-1185">Reference proteome</keyword>
<reference evidence="1" key="1">
    <citation type="submission" date="2019-11" db="EMBL/GenBank/DDBJ databases">
        <title>Nori genome reveals adaptations in red seaweeds to the harsh intertidal environment.</title>
        <authorList>
            <person name="Wang D."/>
            <person name="Mao Y."/>
        </authorList>
    </citation>
    <scope>NUCLEOTIDE SEQUENCE</scope>
    <source>
        <tissue evidence="1">Gametophyte</tissue>
    </source>
</reference>
<name>A0ACC3BQR8_PYRYE</name>
<dbReference type="Proteomes" id="UP000798662">
    <property type="component" value="Chromosome 1"/>
</dbReference>
<protein>
    <submittedName>
        <fullName evidence="1">Uncharacterized protein</fullName>
    </submittedName>
</protein>
<comment type="caution">
    <text evidence="1">The sequence shown here is derived from an EMBL/GenBank/DDBJ whole genome shotgun (WGS) entry which is preliminary data.</text>
</comment>
<accession>A0ACC3BQR8</accession>
<gene>
    <name evidence="1" type="ORF">I4F81_002826</name>
</gene>